<dbReference type="Gene3D" id="3.30.200.20">
    <property type="entry name" value="Phosphorylase Kinase, domain 1"/>
    <property type="match status" value="1"/>
</dbReference>
<dbReference type="InterPro" id="IPR017441">
    <property type="entry name" value="Protein_kinase_ATP_BS"/>
</dbReference>
<evidence type="ECO:0000313" key="12">
    <source>
        <dbReference type="Proteomes" id="UP000319818"/>
    </source>
</evidence>
<dbReference type="PROSITE" id="PS50011">
    <property type="entry name" value="PROTEIN_KINASE_DOM"/>
    <property type="match status" value="1"/>
</dbReference>
<comment type="caution">
    <text evidence="11">The sequence shown here is derived from an EMBL/GenBank/DDBJ whole genome shotgun (WGS) entry which is preliminary data.</text>
</comment>
<dbReference type="SUPFAM" id="SSF56112">
    <property type="entry name" value="Protein kinase-like (PK-like)"/>
    <property type="match status" value="1"/>
</dbReference>
<evidence type="ECO:0000256" key="7">
    <source>
        <dbReference type="PROSITE-ProRule" id="PRU10141"/>
    </source>
</evidence>
<dbReference type="PANTHER" id="PTHR43289">
    <property type="entry name" value="MITOGEN-ACTIVATED PROTEIN KINASE KINASE KINASE 20-RELATED"/>
    <property type="match status" value="1"/>
</dbReference>
<evidence type="ECO:0000256" key="1">
    <source>
        <dbReference type="ARBA" id="ARBA00012513"/>
    </source>
</evidence>
<dbReference type="EMBL" id="VFPH01000002">
    <property type="protein sequence ID" value="TQM37826.1"/>
    <property type="molecule type" value="Genomic_DNA"/>
</dbReference>
<feature type="compositionally biased region" description="Acidic residues" evidence="8">
    <location>
        <begin position="613"/>
        <end position="651"/>
    </location>
</feature>
<dbReference type="PROSITE" id="PS00107">
    <property type="entry name" value="PROTEIN_KINASE_ATP"/>
    <property type="match status" value="1"/>
</dbReference>
<reference evidence="11 12" key="1">
    <citation type="submission" date="2019-06" db="EMBL/GenBank/DDBJ databases">
        <title>Sequencing the genomes of 1000 actinobacteria strains.</title>
        <authorList>
            <person name="Klenk H.-P."/>
        </authorList>
    </citation>
    <scope>NUCLEOTIDE SEQUENCE [LARGE SCALE GENOMIC DNA]</scope>
    <source>
        <strain evidence="11 12">DSM 45511</strain>
    </source>
</reference>
<keyword evidence="2" id="KW-0723">Serine/threonine-protein kinase</keyword>
<proteinExistence type="predicted"/>
<keyword evidence="4 7" id="KW-0547">Nucleotide-binding</keyword>
<dbReference type="Pfam" id="PF00069">
    <property type="entry name" value="Pkinase"/>
    <property type="match status" value="1"/>
</dbReference>
<name>A0A543FVH2_9PSEU</name>
<dbReference type="EC" id="2.7.11.1" evidence="1"/>
<evidence type="ECO:0000256" key="3">
    <source>
        <dbReference type="ARBA" id="ARBA00022679"/>
    </source>
</evidence>
<dbReference type="InterPro" id="IPR000719">
    <property type="entry name" value="Prot_kinase_dom"/>
</dbReference>
<evidence type="ECO:0000313" key="11">
    <source>
        <dbReference type="EMBL" id="TQM37826.1"/>
    </source>
</evidence>
<dbReference type="Pfam" id="PF20568">
    <property type="entry name" value="DUF6777"/>
    <property type="match status" value="1"/>
</dbReference>
<keyword evidence="5 11" id="KW-0418">Kinase</keyword>
<dbReference type="GO" id="GO:0005524">
    <property type="term" value="F:ATP binding"/>
    <property type="evidence" value="ECO:0007669"/>
    <property type="project" value="UniProtKB-UniRule"/>
</dbReference>
<gene>
    <name evidence="11" type="ORF">FB388_5045</name>
</gene>
<keyword evidence="6 7" id="KW-0067">ATP-binding</keyword>
<keyword evidence="9" id="KW-0812">Transmembrane</keyword>
<sequence length="651" mass="67824">MTTEFFGPYQLGALIGRGSTGEVHRAYDIRRQRTVAIKRLRADLSANHSVRSRFLHDSERAARVTEPHVLPIHEWGEIDGRLYVDMRYVPAPNLADVLTTSDPLPPARAVEMVTQVASALDAVNAAGLVHGRVTPANILLATDVSGTHCYLTDFGASATTPDSYTAPEVLRGQAPDRRSDVYSLACVLHTSLTAARTDDPNVAPELAGVEARGMADDPRARYASAGALAAAAEAALRGHALPTGIALADSAVLGSTTQAFDRGGRRPAFAAPVLLASIVLLITLATAIGLTSFGGRETVQLEPTDAIGFRAPFIPRNGTPGVAQEPVPVASTVLLGDAPGLYGGSHAEICDARGIAIHLDAHPEKADAWAHALGIGPESIESLLESLTAVTLRTDTAVTNHGFENGAPVPFQSVLQAGTPVLLDATGMPVVRCYCGNPLLPPARPAGARYEGPRWPGFTSEKVAVVREAPAPVTEFVVVNASNEVLARPRGSGGQRDRTADPVMVDRTLRGPIGGGQGTQTPRPAPASGSDPQPTGTAPPSGSTTEPTIGSTTAPATTAPEAGPTSDPAPGVTPGPGTLPEVTPEATSPPPAPEPEPPQQTTREPAPPPEPAPEPEPEPEPEDEPEPEPEDEPEDEPEPEPEDEPEDEPDE</sequence>
<keyword evidence="3" id="KW-0808">Transferase</keyword>
<evidence type="ECO:0000256" key="4">
    <source>
        <dbReference type="ARBA" id="ARBA00022741"/>
    </source>
</evidence>
<dbReference type="GO" id="GO:0004674">
    <property type="term" value="F:protein serine/threonine kinase activity"/>
    <property type="evidence" value="ECO:0007669"/>
    <property type="project" value="UniProtKB-KW"/>
</dbReference>
<dbReference type="InterPro" id="IPR011009">
    <property type="entry name" value="Kinase-like_dom_sf"/>
</dbReference>
<feature type="compositionally biased region" description="Low complexity" evidence="8">
    <location>
        <begin position="532"/>
        <end position="566"/>
    </location>
</feature>
<feature type="binding site" evidence="7">
    <location>
        <position position="38"/>
    </location>
    <ligand>
        <name>ATP</name>
        <dbReference type="ChEBI" id="CHEBI:30616"/>
    </ligand>
</feature>
<accession>A0A543FVH2</accession>
<evidence type="ECO:0000256" key="2">
    <source>
        <dbReference type="ARBA" id="ARBA00022527"/>
    </source>
</evidence>
<organism evidence="11 12">
    <name type="scientific">Pseudonocardia cypriaca</name>
    <dbReference type="NCBI Taxonomy" id="882449"/>
    <lineage>
        <taxon>Bacteria</taxon>
        <taxon>Bacillati</taxon>
        <taxon>Actinomycetota</taxon>
        <taxon>Actinomycetes</taxon>
        <taxon>Pseudonocardiales</taxon>
        <taxon>Pseudonocardiaceae</taxon>
        <taxon>Pseudonocardia</taxon>
    </lineage>
</organism>
<keyword evidence="9" id="KW-0472">Membrane</keyword>
<evidence type="ECO:0000256" key="6">
    <source>
        <dbReference type="ARBA" id="ARBA00022840"/>
    </source>
</evidence>
<feature type="region of interest" description="Disordered" evidence="8">
    <location>
        <begin position="487"/>
        <end position="651"/>
    </location>
</feature>
<keyword evidence="12" id="KW-1185">Reference proteome</keyword>
<dbReference type="OrthoDB" id="4655582at2"/>
<evidence type="ECO:0000256" key="8">
    <source>
        <dbReference type="SAM" id="MobiDB-lite"/>
    </source>
</evidence>
<evidence type="ECO:0000256" key="9">
    <source>
        <dbReference type="SAM" id="Phobius"/>
    </source>
</evidence>
<protein>
    <recommendedName>
        <fullName evidence="1">non-specific serine/threonine protein kinase</fullName>
        <ecNumber evidence="1">2.7.11.1</ecNumber>
    </recommendedName>
</protein>
<dbReference type="RefSeq" id="WP_142104589.1">
    <property type="nucleotide sequence ID" value="NZ_VFPH01000002.1"/>
</dbReference>
<dbReference type="CDD" id="cd14014">
    <property type="entry name" value="STKc_PknB_like"/>
    <property type="match status" value="1"/>
</dbReference>
<dbReference type="InterPro" id="IPR046704">
    <property type="entry name" value="DUF6777"/>
</dbReference>
<feature type="transmembrane region" description="Helical" evidence="9">
    <location>
        <begin position="268"/>
        <end position="290"/>
    </location>
</feature>
<dbReference type="Gene3D" id="1.10.510.10">
    <property type="entry name" value="Transferase(Phosphotransferase) domain 1"/>
    <property type="match status" value="1"/>
</dbReference>
<feature type="domain" description="Protein kinase" evidence="10">
    <location>
        <begin position="9"/>
        <end position="236"/>
    </location>
</feature>
<dbReference type="AlphaFoldDB" id="A0A543FVH2"/>
<dbReference type="PANTHER" id="PTHR43289:SF6">
    <property type="entry name" value="SERINE_THREONINE-PROTEIN KINASE NEKL-3"/>
    <property type="match status" value="1"/>
</dbReference>
<feature type="compositionally biased region" description="Pro residues" evidence="8">
    <location>
        <begin position="587"/>
        <end position="598"/>
    </location>
</feature>
<dbReference type="Proteomes" id="UP000319818">
    <property type="component" value="Unassembled WGS sequence"/>
</dbReference>
<evidence type="ECO:0000256" key="5">
    <source>
        <dbReference type="ARBA" id="ARBA00022777"/>
    </source>
</evidence>
<keyword evidence="9" id="KW-1133">Transmembrane helix</keyword>
<evidence type="ECO:0000259" key="10">
    <source>
        <dbReference type="PROSITE" id="PS50011"/>
    </source>
</evidence>